<evidence type="ECO:0000313" key="5">
    <source>
        <dbReference type="Proteomes" id="UP000593577"/>
    </source>
</evidence>
<keyword evidence="5" id="KW-1185">Reference proteome</keyword>
<dbReference type="InterPro" id="IPR046349">
    <property type="entry name" value="C1-like_sf"/>
</dbReference>
<evidence type="ECO:0000256" key="1">
    <source>
        <dbReference type="ARBA" id="ARBA00022723"/>
    </source>
</evidence>
<gene>
    <name evidence="4" type="ORF">Goari_020615</name>
</gene>
<organism evidence="4 5">
    <name type="scientific">Gossypium aridum</name>
    <name type="common">American cotton</name>
    <name type="synonym">Erioxylum aridum</name>
    <dbReference type="NCBI Taxonomy" id="34290"/>
    <lineage>
        <taxon>Eukaryota</taxon>
        <taxon>Viridiplantae</taxon>
        <taxon>Streptophyta</taxon>
        <taxon>Embryophyta</taxon>
        <taxon>Tracheophyta</taxon>
        <taxon>Spermatophyta</taxon>
        <taxon>Magnoliopsida</taxon>
        <taxon>eudicotyledons</taxon>
        <taxon>Gunneridae</taxon>
        <taxon>Pentapetalae</taxon>
        <taxon>rosids</taxon>
        <taxon>malvids</taxon>
        <taxon>Malvales</taxon>
        <taxon>Malvaceae</taxon>
        <taxon>Malvoideae</taxon>
        <taxon>Gossypium</taxon>
    </lineage>
</organism>
<dbReference type="SUPFAM" id="SSF57889">
    <property type="entry name" value="Cysteine-rich domain"/>
    <property type="match status" value="1"/>
</dbReference>
<name>A0A7J8YRZ8_GOSAI</name>
<dbReference type="Proteomes" id="UP000593577">
    <property type="component" value="Unassembled WGS sequence"/>
</dbReference>
<keyword evidence="1" id="KW-0479">Metal-binding</keyword>
<dbReference type="EMBL" id="JABFAA010350385">
    <property type="protein sequence ID" value="MBA0702295.1"/>
    <property type="molecule type" value="Genomic_DNA"/>
</dbReference>
<evidence type="ECO:0000313" key="4">
    <source>
        <dbReference type="EMBL" id="MBA0702295.1"/>
    </source>
</evidence>
<dbReference type="GO" id="GO:0046872">
    <property type="term" value="F:metal ion binding"/>
    <property type="evidence" value="ECO:0007669"/>
    <property type="project" value="UniProtKB-KW"/>
</dbReference>
<sequence>MEMENENERHHKSVQQIQHPLHKEHPLVLVAEQCNEGLKAYCGGCGKLLSAPYFTCIHCNYHLHKQCVEALLLLLNHLFHPRCSYYGLFHQQRQYPSDDKFCSLLGMMCLERFTLYHGVCYFLVDGDHYSWFAILSSLV</sequence>
<dbReference type="PROSITE" id="PS50081">
    <property type="entry name" value="ZF_DAG_PE_2"/>
    <property type="match status" value="1"/>
</dbReference>
<reference evidence="4 5" key="1">
    <citation type="journal article" date="2019" name="Genome Biol. Evol.">
        <title>Insights into the evolution of the New World diploid cottons (Gossypium, subgenus Houzingenia) based on genome sequencing.</title>
        <authorList>
            <person name="Grover C.E."/>
            <person name="Arick M.A. 2nd"/>
            <person name="Thrash A."/>
            <person name="Conover J.L."/>
            <person name="Sanders W.S."/>
            <person name="Peterson D.G."/>
            <person name="Frelichowski J.E."/>
            <person name="Scheffler J.A."/>
            <person name="Scheffler B.E."/>
            <person name="Wendel J.F."/>
        </authorList>
    </citation>
    <scope>NUCLEOTIDE SEQUENCE [LARGE SCALE GENOMIC DNA]</scope>
    <source>
        <strain evidence="4">185</strain>
        <tissue evidence="4">Leaf</tissue>
    </source>
</reference>
<dbReference type="InterPro" id="IPR002219">
    <property type="entry name" value="PKC_DAG/PE"/>
</dbReference>
<comment type="caution">
    <text evidence="4">The sequence shown here is derived from an EMBL/GenBank/DDBJ whole genome shotgun (WGS) entry which is preliminary data.</text>
</comment>
<keyword evidence="2" id="KW-0862">Zinc</keyword>
<proteinExistence type="predicted"/>
<evidence type="ECO:0000256" key="2">
    <source>
        <dbReference type="ARBA" id="ARBA00022833"/>
    </source>
</evidence>
<accession>A0A7J8YRZ8</accession>
<protein>
    <recommendedName>
        <fullName evidence="3">Phorbol-ester/DAG-type domain-containing protein</fullName>
    </recommendedName>
</protein>
<evidence type="ECO:0000259" key="3">
    <source>
        <dbReference type="PROSITE" id="PS50081"/>
    </source>
</evidence>
<dbReference type="AlphaFoldDB" id="A0A7J8YRZ8"/>
<feature type="domain" description="Phorbol-ester/DAG-type" evidence="3">
    <location>
        <begin position="24"/>
        <end position="83"/>
    </location>
</feature>